<dbReference type="Pfam" id="PF02574">
    <property type="entry name" value="S-methyl_trans"/>
    <property type="match status" value="1"/>
</dbReference>
<dbReference type="GO" id="GO:0008168">
    <property type="term" value="F:methyltransferase activity"/>
    <property type="evidence" value="ECO:0007669"/>
    <property type="project" value="UniProtKB-UniRule"/>
</dbReference>
<keyword evidence="9" id="KW-1185">Reference proteome</keyword>
<dbReference type="InterPro" id="IPR036589">
    <property type="entry name" value="HCY_dom_sf"/>
</dbReference>
<name>A0A814HT92_9BILA</name>
<feature type="binding site" evidence="4">
    <location>
        <position position="397"/>
    </location>
    <ligand>
        <name>Zn(2+)</name>
        <dbReference type="ChEBI" id="CHEBI:29105"/>
    </ligand>
</feature>
<evidence type="ECO:0000313" key="6">
    <source>
        <dbReference type="EMBL" id="CAF1013848.1"/>
    </source>
</evidence>
<comment type="cofactor">
    <cofactor evidence="4">
        <name>Zn(2+)</name>
        <dbReference type="ChEBI" id="CHEBI:29105"/>
    </cofactor>
</comment>
<comment type="caution">
    <text evidence="6">The sequence shown here is derived from an EMBL/GenBank/DDBJ whole genome shotgun (WGS) entry which is preliminary data.</text>
</comment>
<comment type="pathway">
    <text evidence="3">Amino-acid biosynthesis; L-methionine biosynthesis via de novo pathway.</text>
</comment>
<sequence length="421" mass="47765">MVDINDCLSILDGRLKQLTTFIVQLKYIGDSSSISRNMDEVHNLKYFSLTCYEYIDNYDDVIVPLLRRMTHLEKLTLYLRVLNRSSFINGTHLHNEILVHMPQLHTFIFYISTENDINESVHRISNDDIQQTFTHTRYARTGCMTEAGCEWMKNYLRKYANIARKYDVGLVLENASWRANPDWMKKIGYSDQDVVNVNRKSIELLYDIRNEYETENCPIVFNASIGPRGDGYNPTTIMSIEEAQAYHATQIGIISQTNADMITGVTLNYPEEAIGIAKAAKAVNIPAVISFTVEVDGKLSGGQTLKEAIELVDKVTQNSPVYYMINCAHPSNFEHVLIPGEAWIERIHSVKGNASKKSHAELDGSKELDSGNPIEFAESTRALLYKLKNLNVFGGCCGTDYRHIEEICKNEIESKFSTTND</sequence>
<evidence type="ECO:0000256" key="3">
    <source>
        <dbReference type="ARBA" id="ARBA00034478"/>
    </source>
</evidence>
<dbReference type="EMBL" id="CAJNOH010000360">
    <property type="protein sequence ID" value="CAF1013848.1"/>
    <property type="molecule type" value="Genomic_DNA"/>
</dbReference>
<keyword evidence="4" id="KW-0479">Metal-binding</keyword>
<proteinExistence type="predicted"/>
<dbReference type="PROSITE" id="PS50970">
    <property type="entry name" value="HCY"/>
    <property type="match status" value="1"/>
</dbReference>
<feature type="binding site" evidence="4">
    <location>
        <position position="327"/>
    </location>
    <ligand>
        <name>Zn(2+)</name>
        <dbReference type="ChEBI" id="CHEBI:29105"/>
    </ligand>
</feature>
<dbReference type="GO" id="GO:0032259">
    <property type="term" value="P:methylation"/>
    <property type="evidence" value="ECO:0007669"/>
    <property type="project" value="UniProtKB-KW"/>
</dbReference>
<evidence type="ECO:0000313" key="8">
    <source>
        <dbReference type="Proteomes" id="UP000663854"/>
    </source>
</evidence>
<evidence type="ECO:0000313" key="9">
    <source>
        <dbReference type="Proteomes" id="UP000663870"/>
    </source>
</evidence>
<dbReference type="PANTHER" id="PTHR11103">
    <property type="entry name" value="SLR1189 PROTEIN"/>
    <property type="match status" value="1"/>
</dbReference>
<protein>
    <recommendedName>
        <fullName evidence="5">Hcy-binding domain-containing protein</fullName>
    </recommendedName>
</protein>
<keyword evidence="4" id="KW-0862">Zinc</keyword>
<dbReference type="EMBL" id="CAJNOL010000561">
    <property type="protein sequence ID" value="CAF1116687.1"/>
    <property type="molecule type" value="Genomic_DNA"/>
</dbReference>
<evidence type="ECO:0000256" key="4">
    <source>
        <dbReference type="PROSITE-ProRule" id="PRU00333"/>
    </source>
</evidence>
<evidence type="ECO:0000259" key="5">
    <source>
        <dbReference type="PROSITE" id="PS50970"/>
    </source>
</evidence>
<dbReference type="PANTHER" id="PTHR11103:SF18">
    <property type="entry name" value="SLR1189 PROTEIN"/>
    <property type="match status" value="1"/>
</dbReference>
<dbReference type="SUPFAM" id="SSF82282">
    <property type="entry name" value="Homocysteine S-methyltransferase"/>
    <property type="match status" value="1"/>
</dbReference>
<organism evidence="6 8">
    <name type="scientific">Rotaria sordida</name>
    <dbReference type="NCBI Taxonomy" id="392033"/>
    <lineage>
        <taxon>Eukaryota</taxon>
        <taxon>Metazoa</taxon>
        <taxon>Spiralia</taxon>
        <taxon>Gnathifera</taxon>
        <taxon>Rotifera</taxon>
        <taxon>Eurotatoria</taxon>
        <taxon>Bdelloidea</taxon>
        <taxon>Philodinida</taxon>
        <taxon>Philodinidae</taxon>
        <taxon>Rotaria</taxon>
    </lineage>
</organism>
<dbReference type="Proteomes" id="UP000663870">
    <property type="component" value="Unassembled WGS sequence"/>
</dbReference>
<keyword evidence="2 4" id="KW-0808">Transferase</keyword>
<dbReference type="Proteomes" id="UP000663854">
    <property type="component" value="Unassembled WGS sequence"/>
</dbReference>
<evidence type="ECO:0000256" key="1">
    <source>
        <dbReference type="ARBA" id="ARBA00022603"/>
    </source>
</evidence>
<dbReference type="Gene3D" id="3.20.20.330">
    <property type="entry name" value="Homocysteine-binding-like domain"/>
    <property type="match status" value="1"/>
</dbReference>
<evidence type="ECO:0000256" key="2">
    <source>
        <dbReference type="ARBA" id="ARBA00022679"/>
    </source>
</evidence>
<feature type="domain" description="Hcy-binding" evidence="5">
    <location>
        <begin position="111"/>
        <end position="411"/>
    </location>
</feature>
<accession>A0A814HT92</accession>
<evidence type="ECO:0000313" key="7">
    <source>
        <dbReference type="EMBL" id="CAF1116687.1"/>
    </source>
</evidence>
<keyword evidence="1 4" id="KW-0489">Methyltransferase</keyword>
<reference evidence="6" key="1">
    <citation type="submission" date="2021-02" db="EMBL/GenBank/DDBJ databases">
        <authorList>
            <person name="Nowell W R."/>
        </authorList>
    </citation>
    <scope>NUCLEOTIDE SEQUENCE</scope>
</reference>
<dbReference type="InterPro" id="IPR003726">
    <property type="entry name" value="HCY_dom"/>
</dbReference>
<gene>
    <name evidence="7" type="ORF">JXQ802_LOCUS19985</name>
    <name evidence="6" type="ORF">PYM288_LOCUS15251</name>
</gene>
<feature type="binding site" evidence="4">
    <location>
        <position position="396"/>
    </location>
    <ligand>
        <name>Zn(2+)</name>
        <dbReference type="ChEBI" id="CHEBI:29105"/>
    </ligand>
</feature>
<dbReference type="GO" id="GO:0046872">
    <property type="term" value="F:metal ion binding"/>
    <property type="evidence" value="ECO:0007669"/>
    <property type="project" value="UniProtKB-KW"/>
</dbReference>
<dbReference type="AlphaFoldDB" id="A0A814HT92"/>